<dbReference type="STRING" id="596152.DesU5LDRAFT_2442"/>
<reference evidence="2" key="1">
    <citation type="submission" date="2011-11" db="EMBL/GenBank/DDBJ databases">
        <title>Improved High-Quality Draft sequence of Desulfovibrio sp. U5L.</title>
        <authorList>
            <consortium name="US DOE Joint Genome Institute"/>
            <person name="Lucas S."/>
            <person name="Han J."/>
            <person name="Lapidus A."/>
            <person name="Cheng J.-F."/>
            <person name="Goodwin L."/>
            <person name="Pitluck S."/>
            <person name="Peters L."/>
            <person name="Ovchinnikova G."/>
            <person name="Held B."/>
            <person name="Detter J.C."/>
            <person name="Han C."/>
            <person name="Tapia R."/>
            <person name="Land M."/>
            <person name="Hauser L."/>
            <person name="Kyrpides N."/>
            <person name="Ivanova N."/>
            <person name="Pagani I."/>
            <person name="Gabster J."/>
            <person name="Walker C."/>
            <person name="Stolyar S."/>
            <person name="Stahl D."/>
            <person name="Arkin A."/>
            <person name="Dehal P."/>
            <person name="Hazen T."/>
            <person name="Woyke T."/>
        </authorList>
    </citation>
    <scope>NUCLEOTIDE SEQUENCE [LARGE SCALE GENOMIC DNA]</scope>
    <source>
        <strain evidence="2">U5L</strain>
    </source>
</reference>
<name>I2Q2U3_9BACT</name>
<dbReference type="eggNOG" id="COG1196">
    <property type="taxonomic scope" value="Bacteria"/>
</dbReference>
<keyword evidence="1" id="KW-1133">Transmembrane helix</keyword>
<organism evidence="2">
    <name type="scientific">Desulfovibrio sp. U5L</name>
    <dbReference type="NCBI Taxonomy" id="596152"/>
    <lineage>
        <taxon>Bacteria</taxon>
        <taxon>Pseudomonadati</taxon>
        <taxon>Thermodesulfobacteriota</taxon>
        <taxon>Desulfovibrionia</taxon>
        <taxon>Desulfovibrionales</taxon>
        <taxon>Desulfovibrionaceae</taxon>
        <taxon>Desulfovibrio</taxon>
    </lineage>
</organism>
<evidence type="ECO:0000256" key="1">
    <source>
        <dbReference type="SAM" id="Phobius"/>
    </source>
</evidence>
<dbReference type="HOGENOM" id="CLU_2568327_0_0_7"/>
<sequence>MPVPVPGRPYPVGPYGPGPWARPPIGPGPWLWALPAAAVALTVAGVTYYNYNRVCYVEQYQGDRVVYVPVTGPCPPPPPPGYPGY</sequence>
<proteinExistence type="predicted"/>
<feature type="transmembrane region" description="Helical" evidence="1">
    <location>
        <begin position="30"/>
        <end position="51"/>
    </location>
</feature>
<dbReference type="AlphaFoldDB" id="I2Q2U3"/>
<keyword evidence="1" id="KW-0472">Membrane</keyword>
<gene>
    <name evidence="2" type="ORF">DesU5LDRAFT_2442</name>
</gene>
<evidence type="ECO:0000313" key="2">
    <source>
        <dbReference type="EMBL" id="EIG54099.1"/>
    </source>
</evidence>
<dbReference type="EMBL" id="JH600068">
    <property type="protein sequence ID" value="EIG54099.1"/>
    <property type="molecule type" value="Genomic_DNA"/>
</dbReference>
<accession>I2Q2U3</accession>
<keyword evidence="1" id="KW-0812">Transmembrane</keyword>
<protein>
    <submittedName>
        <fullName evidence="2">Uncharacterized protein</fullName>
    </submittedName>
</protein>